<dbReference type="KEGG" id="afla:FHG64_00255"/>
<dbReference type="InterPro" id="IPR016160">
    <property type="entry name" value="Ald_DH_CS_CYS"/>
</dbReference>
<dbReference type="PANTHER" id="PTHR43217:SF1">
    <property type="entry name" value="SUCCINATE SEMIALDEHYDE DEHYDROGENASE [NAD(P)+] SAD"/>
    <property type="match status" value="1"/>
</dbReference>
<evidence type="ECO:0000256" key="5">
    <source>
        <dbReference type="RuleBase" id="RU003345"/>
    </source>
</evidence>
<dbReference type="Gene3D" id="3.40.605.10">
    <property type="entry name" value="Aldehyde Dehydrogenase, Chain A, domain 1"/>
    <property type="match status" value="1"/>
</dbReference>
<dbReference type="InterPro" id="IPR029510">
    <property type="entry name" value="Ald_DH_CS_GLU"/>
</dbReference>
<name>A0A5B7X016_9FLAO</name>
<evidence type="ECO:0000313" key="8">
    <source>
        <dbReference type="Proteomes" id="UP000309016"/>
    </source>
</evidence>
<protein>
    <submittedName>
        <fullName evidence="7">NAD-dependent succinate-semialdehyde dehydrogenase</fullName>
    </submittedName>
</protein>
<organism evidence="7 8">
    <name type="scientific">Antarcticibacterium flavum</name>
    <dbReference type="NCBI Taxonomy" id="2058175"/>
    <lineage>
        <taxon>Bacteria</taxon>
        <taxon>Pseudomonadati</taxon>
        <taxon>Bacteroidota</taxon>
        <taxon>Flavobacteriia</taxon>
        <taxon>Flavobacteriales</taxon>
        <taxon>Flavobacteriaceae</taxon>
        <taxon>Antarcticibacterium</taxon>
    </lineage>
</organism>
<dbReference type="EMBL" id="CP040812">
    <property type="protein sequence ID" value="QCY67951.1"/>
    <property type="molecule type" value="Genomic_DNA"/>
</dbReference>
<dbReference type="InterPro" id="IPR015590">
    <property type="entry name" value="Aldehyde_DH_dom"/>
</dbReference>
<dbReference type="Pfam" id="PF00171">
    <property type="entry name" value="Aldedh"/>
    <property type="match status" value="1"/>
</dbReference>
<reference evidence="7 8" key="1">
    <citation type="submission" date="2019-06" db="EMBL/GenBank/DDBJ databases">
        <title>Complete genome sequence of Antarcticibacterium flavum KCTC 52984T from an Antarctic marine sediment.</title>
        <authorList>
            <person name="Lee Y.M."/>
            <person name="Shin S.C."/>
        </authorList>
    </citation>
    <scope>NUCLEOTIDE SEQUENCE [LARGE SCALE GENOMIC DNA]</scope>
    <source>
        <strain evidence="7 8">KCTC 52984</strain>
    </source>
</reference>
<dbReference type="InterPro" id="IPR016163">
    <property type="entry name" value="Ald_DH_C"/>
</dbReference>
<dbReference type="InterPro" id="IPR044148">
    <property type="entry name" value="ALDH_GabD1-like"/>
</dbReference>
<dbReference type="Gene3D" id="3.40.309.10">
    <property type="entry name" value="Aldehyde Dehydrogenase, Chain A, domain 2"/>
    <property type="match status" value="1"/>
</dbReference>
<gene>
    <name evidence="7" type="ORF">FHG64_00255</name>
</gene>
<dbReference type="PANTHER" id="PTHR43217">
    <property type="entry name" value="SUCCINATE SEMIALDEHYDE DEHYDROGENASE [NAD(P)+] SAD"/>
    <property type="match status" value="1"/>
</dbReference>
<keyword evidence="3 5" id="KW-0560">Oxidoreductase</keyword>
<dbReference type="FunFam" id="3.40.605.10:FF:000012">
    <property type="entry name" value="NAD-dependent succinate-semialdehyde dehydrogenase"/>
    <property type="match status" value="1"/>
</dbReference>
<dbReference type="OrthoDB" id="9762913at2"/>
<keyword evidence="8" id="KW-1185">Reference proteome</keyword>
<evidence type="ECO:0000259" key="6">
    <source>
        <dbReference type="Pfam" id="PF00171"/>
    </source>
</evidence>
<evidence type="ECO:0000313" key="7">
    <source>
        <dbReference type="EMBL" id="QCY67951.1"/>
    </source>
</evidence>
<sequence length="453" mass="49875">MIESINPFTGDKIASIREYSEEQIDKVLEDAAERFKGWRKTGFSERSALMLKAAEELRKNTREYAETITAEMGKPIKQSIAEVEKCAWVCEYYAKNAETHLASEKIETDAVKSYVSYEPLGVVLAVMPWNYPFWQVFRFAAPALMAGNIGVLKHASNVMQSAENIQKVFERAGFPKGCFQNLVIGSDKVENVIKDSRIKAVTLTGSTPAGSAVASTAGAEIKKSVLELGGNNALVILKGANLKKAAETCVQARFQNTGQSCIAGKRLLLQEEIAEDFMEIFLEQVKALKSGDPMKEDTFIGVLAREDLARDLEKQVNDSVKAGAKVLCGGKRKGTYFEPTVITKVTKNMPVFAEETFGPVISTTTFSTYEEAVELVNSSQFGLGVSLFTDDLEKAEALVPLFDDGAVFINELVKSDPRLPFGGTKISGYGRELSIHGIREFVNKKTVYINKYE</sequence>
<feature type="active site" evidence="4">
    <location>
        <position position="227"/>
    </location>
</feature>
<dbReference type="InterPro" id="IPR047110">
    <property type="entry name" value="GABD/Sad-like"/>
</dbReference>
<dbReference type="Proteomes" id="UP000309016">
    <property type="component" value="Chromosome"/>
</dbReference>
<feature type="domain" description="Aldehyde dehydrogenase" evidence="6">
    <location>
        <begin position="2"/>
        <end position="447"/>
    </location>
</feature>
<dbReference type="AlphaFoldDB" id="A0A5B7X016"/>
<dbReference type="PROSITE" id="PS00687">
    <property type="entry name" value="ALDEHYDE_DEHYDR_GLU"/>
    <property type="match status" value="1"/>
</dbReference>
<dbReference type="CDD" id="cd07100">
    <property type="entry name" value="ALDH_SSADH1_GabD1"/>
    <property type="match status" value="1"/>
</dbReference>
<keyword evidence="2" id="KW-0521">NADP</keyword>
<dbReference type="InterPro" id="IPR016162">
    <property type="entry name" value="Ald_DH_N"/>
</dbReference>
<dbReference type="GO" id="GO:0004777">
    <property type="term" value="F:succinate-semialdehyde dehydrogenase (NAD+) activity"/>
    <property type="evidence" value="ECO:0007669"/>
    <property type="project" value="TreeGrafter"/>
</dbReference>
<evidence type="ECO:0000256" key="2">
    <source>
        <dbReference type="ARBA" id="ARBA00022857"/>
    </source>
</evidence>
<dbReference type="RefSeq" id="WP_139064568.1">
    <property type="nucleotide sequence ID" value="NZ_CP040812.1"/>
</dbReference>
<proteinExistence type="inferred from homology"/>
<dbReference type="InterPro" id="IPR016161">
    <property type="entry name" value="Ald_DH/histidinol_DH"/>
</dbReference>
<dbReference type="GO" id="GO:0004030">
    <property type="term" value="F:aldehyde dehydrogenase [NAD(P)+] activity"/>
    <property type="evidence" value="ECO:0007669"/>
    <property type="project" value="InterPro"/>
</dbReference>
<accession>A0A5B7X016</accession>
<dbReference type="SUPFAM" id="SSF53720">
    <property type="entry name" value="ALDH-like"/>
    <property type="match status" value="1"/>
</dbReference>
<evidence type="ECO:0000256" key="3">
    <source>
        <dbReference type="ARBA" id="ARBA00023002"/>
    </source>
</evidence>
<evidence type="ECO:0000256" key="4">
    <source>
        <dbReference type="PROSITE-ProRule" id="PRU10007"/>
    </source>
</evidence>
<comment type="similarity">
    <text evidence="1 5">Belongs to the aldehyde dehydrogenase family.</text>
</comment>
<evidence type="ECO:0000256" key="1">
    <source>
        <dbReference type="ARBA" id="ARBA00009986"/>
    </source>
</evidence>
<dbReference type="PROSITE" id="PS00070">
    <property type="entry name" value="ALDEHYDE_DEHYDR_CYS"/>
    <property type="match status" value="1"/>
</dbReference>